<accession>A0A6A6UVL0</accession>
<evidence type="ECO:0000256" key="1">
    <source>
        <dbReference type="SAM" id="SignalP"/>
    </source>
</evidence>
<feature type="signal peptide" evidence="1">
    <location>
        <begin position="1"/>
        <end position="16"/>
    </location>
</feature>
<gene>
    <name evidence="2" type="ORF">BT63DRAFT_420246</name>
</gene>
<organism evidence="2 3">
    <name type="scientific">Microthyrium microscopicum</name>
    <dbReference type="NCBI Taxonomy" id="703497"/>
    <lineage>
        <taxon>Eukaryota</taxon>
        <taxon>Fungi</taxon>
        <taxon>Dikarya</taxon>
        <taxon>Ascomycota</taxon>
        <taxon>Pezizomycotina</taxon>
        <taxon>Dothideomycetes</taxon>
        <taxon>Dothideomycetes incertae sedis</taxon>
        <taxon>Microthyriales</taxon>
        <taxon>Microthyriaceae</taxon>
        <taxon>Microthyrium</taxon>
    </lineage>
</organism>
<feature type="chain" id="PRO_5025668367" evidence="1">
    <location>
        <begin position="17"/>
        <end position="102"/>
    </location>
</feature>
<protein>
    <submittedName>
        <fullName evidence="2">Uncharacterized protein</fullName>
    </submittedName>
</protein>
<sequence length="102" mass="10644">MHPTLILTLLAASAQACMQMGVRVNGDGAILGSIVDNGRTTCTIGTNTNSPGPDNQYWFNCVGGFAAWLSRDLGLLAYANGGNNYRFGTSNSNGYVTASGFC</sequence>
<evidence type="ECO:0000313" key="2">
    <source>
        <dbReference type="EMBL" id="KAF2675004.1"/>
    </source>
</evidence>
<evidence type="ECO:0000313" key="3">
    <source>
        <dbReference type="Proteomes" id="UP000799302"/>
    </source>
</evidence>
<name>A0A6A6UVL0_9PEZI</name>
<dbReference type="AlphaFoldDB" id="A0A6A6UVL0"/>
<reference evidence="2" key="1">
    <citation type="journal article" date="2020" name="Stud. Mycol.">
        <title>101 Dothideomycetes genomes: a test case for predicting lifestyles and emergence of pathogens.</title>
        <authorList>
            <person name="Haridas S."/>
            <person name="Albert R."/>
            <person name="Binder M."/>
            <person name="Bloem J."/>
            <person name="Labutti K."/>
            <person name="Salamov A."/>
            <person name="Andreopoulos B."/>
            <person name="Baker S."/>
            <person name="Barry K."/>
            <person name="Bills G."/>
            <person name="Bluhm B."/>
            <person name="Cannon C."/>
            <person name="Castanera R."/>
            <person name="Culley D."/>
            <person name="Daum C."/>
            <person name="Ezra D."/>
            <person name="Gonzalez J."/>
            <person name="Henrissat B."/>
            <person name="Kuo A."/>
            <person name="Liang C."/>
            <person name="Lipzen A."/>
            <person name="Lutzoni F."/>
            <person name="Magnuson J."/>
            <person name="Mondo S."/>
            <person name="Nolan M."/>
            <person name="Ohm R."/>
            <person name="Pangilinan J."/>
            <person name="Park H.-J."/>
            <person name="Ramirez L."/>
            <person name="Alfaro M."/>
            <person name="Sun H."/>
            <person name="Tritt A."/>
            <person name="Yoshinaga Y."/>
            <person name="Zwiers L.-H."/>
            <person name="Turgeon B."/>
            <person name="Goodwin S."/>
            <person name="Spatafora J."/>
            <person name="Crous P."/>
            <person name="Grigoriev I."/>
        </authorList>
    </citation>
    <scope>NUCLEOTIDE SEQUENCE</scope>
    <source>
        <strain evidence="2">CBS 115976</strain>
    </source>
</reference>
<keyword evidence="3" id="KW-1185">Reference proteome</keyword>
<dbReference type="Proteomes" id="UP000799302">
    <property type="component" value="Unassembled WGS sequence"/>
</dbReference>
<dbReference type="EMBL" id="MU004230">
    <property type="protein sequence ID" value="KAF2675004.1"/>
    <property type="molecule type" value="Genomic_DNA"/>
</dbReference>
<dbReference type="OrthoDB" id="3494455at2759"/>
<proteinExistence type="predicted"/>
<keyword evidence="1" id="KW-0732">Signal</keyword>